<dbReference type="AlphaFoldDB" id="A0A833QL89"/>
<dbReference type="EMBL" id="SWLB01000026">
    <property type="protein sequence ID" value="KAF3321861.1"/>
    <property type="molecule type" value="Genomic_DNA"/>
</dbReference>
<protein>
    <submittedName>
        <fullName evidence="1">Thioredoxin H-type isoform X3</fullName>
    </submittedName>
</protein>
<comment type="caution">
    <text evidence="1">The sequence shown here is derived from an EMBL/GenBank/DDBJ whole genome shotgun (WGS) entry which is preliminary data.</text>
</comment>
<dbReference type="Gene3D" id="3.40.30.10">
    <property type="entry name" value="Glutaredoxin"/>
    <property type="match status" value="1"/>
</dbReference>
<dbReference type="CDD" id="cd02947">
    <property type="entry name" value="TRX_family"/>
    <property type="match status" value="1"/>
</dbReference>
<organism evidence="1 2">
    <name type="scientific">Carex littledalei</name>
    <dbReference type="NCBI Taxonomy" id="544730"/>
    <lineage>
        <taxon>Eukaryota</taxon>
        <taxon>Viridiplantae</taxon>
        <taxon>Streptophyta</taxon>
        <taxon>Embryophyta</taxon>
        <taxon>Tracheophyta</taxon>
        <taxon>Spermatophyta</taxon>
        <taxon>Magnoliopsida</taxon>
        <taxon>Liliopsida</taxon>
        <taxon>Poales</taxon>
        <taxon>Cyperaceae</taxon>
        <taxon>Cyperoideae</taxon>
        <taxon>Cariceae</taxon>
        <taxon>Carex</taxon>
        <taxon>Carex subgen. Euthyceras</taxon>
    </lineage>
</organism>
<dbReference type="OrthoDB" id="2121326at2759"/>
<dbReference type="Proteomes" id="UP000623129">
    <property type="component" value="Unassembled WGS sequence"/>
</dbReference>
<evidence type="ECO:0000313" key="1">
    <source>
        <dbReference type="EMBL" id="KAF3321861.1"/>
    </source>
</evidence>
<proteinExistence type="predicted"/>
<evidence type="ECO:0000313" key="2">
    <source>
        <dbReference type="Proteomes" id="UP000623129"/>
    </source>
</evidence>
<accession>A0A833QL89</accession>
<name>A0A833QL89_9POAL</name>
<gene>
    <name evidence="1" type="ORF">FCM35_KLT14077</name>
</gene>
<reference evidence="1" key="1">
    <citation type="submission" date="2020-01" db="EMBL/GenBank/DDBJ databases">
        <title>Genome sequence of Kobresia littledalei, the first chromosome-level genome in the family Cyperaceae.</title>
        <authorList>
            <person name="Qu G."/>
        </authorList>
    </citation>
    <scope>NUCLEOTIDE SEQUENCE</scope>
    <source>
        <strain evidence="1">C.B.Clarke</strain>
        <tissue evidence="1">Leaf</tissue>
    </source>
</reference>
<dbReference type="SUPFAM" id="SSF52833">
    <property type="entry name" value="Thioredoxin-like"/>
    <property type="match status" value="1"/>
</dbReference>
<keyword evidence="2" id="KW-1185">Reference proteome</keyword>
<sequence>MEQVEPHFTRHTKKQLNFLRLAGAGGQPTTSFAPFISLSLRFSLMQCYPNDIDEELDYSGSNICVIKSKESLEKIISESAKTNSIVVELASAYGVGATPTFFFLLGGTTIDTLVGAHKGQFEKKLEVLANF</sequence>
<dbReference type="InterPro" id="IPR036249">
    <property type="entry name" value="Thioredoxin-like_sf"/>
</dbReference>